<dbReference type="VEuPathDB" id="ToxoDB:cyc_07581"/>
<evidence type="ECO:0000313" key="3">
    <source>
        <dbReference type="Proteomes" id="UP000095192"/>
    </source>
</evidence>
<protein>
    <submittedName>
        <fullName evidence="2">Uncharacterized protein</fullName>
    </submittedName>
</protein>
<feature type="compositionally biased region" description="Low complexity" evidence="1">
    <location>
        <begin position="30"/>
        <end position="39"/>
    </location>
</feature>
<dbReference type="InParanoid" id="A0A1D3CV48"/>
<feature type="region of interest" description="Disordered" evidence="1">
    <location>
        <begin position="1"/>
        <end position="39"/>
    </location>
</feature>
<feature type="compositionally biased region" description="Basic and acidic residues" evidence="1">
    <location>
        <begin position="19"/>
        <end position="28"/>
    </location>
</feature>
<reference evidence="2 3" key="1">
    <citation type="journal article" date="2016" name="BMC Genomics">
        <title>Comparative genomics reveals Cyclospora cayetanensis possesses coccidia-like metabolism and invasion components but unique surface antigens.</title>
        <authorList>
            <person name="Liu S."/>
            <person name="Wang L."/>
            <person name="Zheng H."/>
            <person name="Xu Z."/>
            <person name="Roellig D.M."/>
            <person name="Li N."/>
            <person name="Frace M.A."/>
            <person name="Tang K."/>
            <person name="Arrowood M.J."/>
            <person name="Moss D.M."/>
            <person name="Zhang L."/>
            <person name="Feng Y."/>
            <person name="Xiao L."/>
        </authorList>
    </citation>
    <scope>NUCLEOTIDE SEQUENCE [LARGE SCALE GENOMIC DNA]</scope>
    <source>
        <strain evidence="2 3">CHN_HEN01</strain>
    </source>
</reference>
<dbReference type="AlphaFoldDB" id="A0A1D3CV48"/>
<sequence length="81" mass="8893">MQRQLQAGGTRRTMNGEVSESRLEERALKSSKVSMVGSPSVVPGYRDDVRLEAETGCETPLIVIATKCCKARASLEACRHR</sequence>
<organism evidence="2 3">
    <name type="scientific">Cyclospora cayetanensis</name>
    <dbReference type="NCBI Taxonomy" id="88456"/>
    <lineage>
        <taxon>Eukaryota</taxon>
        <taxon>Sar</taxon>
        <taxon>Alveolata</taxon>
        <taxon>Apicomplexa</taxon>
        <taxon>Conoidasida</taxon>
        <taxon>Coccidia</taxon>
        <taxon>Eucoccidiorida</taxon>
        <taxon>Eimeriorina</taxon>
        <taxon>Eimeriidae</taxon>
        <taxon>Cyclospora</taxon>
    </lineage>
</organism>
<keyword evidence="3" id="KW-1185">Reference proteome</keyword>
<accession>A0A1D3CV48</accession>
<gene>
    <name evidence="2" type="ORF">cyc_07581</name>
</gene>
<evidence type="ECO:0000256" key="1">
    <source>
        <dbReference type="SAM" id="MobiDB-lite"/>
    </source>
</evidence>
<proteinExistence type="predicted"/>
<name>A0A1D3CV48_9EIME</name>
<feature type="compositionally biased region" description="Polar residues" evidence="1">
    <location>
        <begin position="1"/>
        <end position="18"/>
    </location>
</feature>
<comment type="caution">
    <text evidence="2">The sequence shown here is derived from an EMBL/GenBank/DDBJ whole genome shotgun (WGS) entry which is preliminary data.</text>
</comment>
<evidence type="ECO:0000313" key="2">
    <source>
        <dbReference type="EMBL" id="OEH75067.1"/>
    </source>
</evidence>
<dbReference type="Proteomes" id="UP000095192">
    <property type="component" value="Unassembled WGS sequence"/>
</dbReference>
<dbReference type="EMBL" id="JROU02001837">
    <property type="protein sequence ID" value="OEH75067.1"/>
    <property type="molecule type" value="Genomic_DNA"/>
</dbReference>